<dbReference type="InterPro" id="IPR001360">
    <property type="entry name" value="Glyco_hydro_1"/>
</dbReference>
<name>H2YTH2_CIOSA</name>
<evidence type="ECO:0000256" key="2">
    <source>
        <dbReference type="ARBA" id="ARBA00011738"/>
    </source>
</evidence>
<dbReference type="InterPro" id="IPR033132">
    <property type="entry name" value="GH_1_N_CS"/>
</dbReference>
<evidence type="ECO:0000256" key="8">
    <source>
        <dbReference type="RuleBase" id="RU004468"/>
    </source>
</evidence>
<reference evidence="10" key="1">
    <citation type="submission" date="2003-08" db="EMBL/GenBank/DDBJ databases">
        <authorList>
            <person name="Birren B."/>
            <person name="Nusbaum C."/>
            <person name="Abebe A."/>
            <person name="Abouelleil A."/>
            <person name="Adekoya E."/>
            <person name="Ait-zahra M."/>
            <person name="Allen N."/>
            <person name="Allen T."/>
            <person name="An P."/>
            <person name="Anderson M."/>
            <person name="Anderson S."/>
            <person name="Arachchi H."/>
            <person name="Armbruster J."/>
            <person name="Bachantsang P."/>
            <person name="Baldwin J."/>
            <person name="Barry A."/>
            <person name="Bayul T."/>
            <person name="Blitshsteyn B."/>
            <person name="Bloom T."/>
            <person name="Blye J."/>
            <person name="Boguslavskiy L."/>
            <person name="Borowsky M."/>
            <person name="Boukhgalter B."/>
            <person name="Brunache A."/>
            <person name="Butler J."/>
            <person name="Calixte N."/>
            <person name="Calvo S."/>
            <person name="Camarata J."/>
            <person name="Campo K."/>
            <person name="Chang J."/>
            <person name="Cheshatsang Y."/>
            <person name="Citroen M."/>
            <person name="Collymore A."/>
            <person name="Considine T."/>
            <person name="Cook A."/>
            <person name="Cooke P."/>
            <person name="Corum B."/>
            <person name="Cuomo C."/>
            <person name="David R."/>
            <person name="Dawoe T."/>
            <person name="Degray S."/>
            <person name="Dodge S."/>
            <person name="Dooley K."/>
            <person name="Dorje P."/>
            <person name="Dorjee K."/>
            <person name="Dorris L."/>
            <person name="Duffey N."/>
            <person name="Dupes A."/>
            <person name="Elkins T."/>
            <person name="Engels R."/>
            <person name="Erickson J."/>
            <person name="Farina A."/>
            <person name="Faro S."/>
            <person name="Ferreira P."/>
            <person name="Fischer H."/>
            <person name="Fitzgerald M."/>
            <person name="Foley K."/>
            <person name="Gage D."/>
            <person name="Galagan J."/>
            <person name="Gearin G."/>
            <person name="Gnerre S."/>
            <person name="Gnirke A."/>
            <person name="Goyette A."/>
            <person name="Graham J."/>
            <person name="Grandbois E."/>
            <person name="Gyaltsen K."/>
            <person name="Hafez N."/>
            <person name="Hagopian D."/>
            <person name="Hagos B."/>
            <person name="Hall J."/>
            <person name="Hatcher B."/>
            <person name="Heller A."/>
            <person name="Higgins H."/>
            <person name="Honan T."/>
            <person name="Horn A."/>
            <person name="Houde N."/>
            <person name="Hughes L."/>
            <person name="Hulme W."/>
            <person name="Husby E."/>
            <person name="Iliev I."/>
            <person name="Jaffe D."/>
            <person name="Jones C."/>
            <person name="Kamal M."/>
            <person name="Kamat A."/>
            <person name="Kamvysselis M."/>
            <person name="Karlsson E."/>
            <person name="Kells C."/>
            <person name="Kieu A."/>
            <person name="Kisner P."/>
            <person name="Kodira C."/>
            <person name="Kulbokas E."/>
            <person name="Labutti K."/>
            <person name="Lama D."/>
            <person name="Landers T."/>
            <person name="Leger J."/>
            <person name="Levine S."/>
            <person name="Lewis D."/>
            <person name="Lewis T."/>
            <person name="Lindblad-toh K."/>
            <person name="Liu X."/>
            <person name="Lokyitsang T."/>
            <person name="Lokyitsang Y."/>
            <person name="Lucien O."/>
            <person name="Lui A."/>
            <person name="Ma L.J."/>
            <person name="Mabbitt R."/>
            <person name="Macdonald J."/>
            <person name="Maclean C."/>
            <person name="Major J."/>
            <person name="Manning J."/>
            <person name="Marabella R."/>
            <person name="Maru K."/>
            <person name="Matthews C."/>
            <person name="Mauceli E."/>
            <person name="Mccarthy M."/>
            <person name="Mcdonough S."/>
            <person name="Mcghee T."/>
            <person name="Meldrim J."/>
            <person name="Meneus L."/>
            <person name="Mesirov J."/>
            <person name="Mihalev A."/>
            <person name="Mihova T."/>
            <person name="Mikkelsen T."/>
            <person name="Mlenga V."/>
            <person name="Moru K."/>
            <person name="Mozes J."/>
            <person name="Mulrain L."/>
            <person name="Munson G."/>
            <person name="Naylor J."/>
            <person name="Newes C."/>
            <person name="Nguyen C."/>
            <person name="Nguyen N."/>
            <person name="Nguyen T."/>
            <person name="Nicol R."/>
            <person name="Nielsen C."/>
            <person name="Nizzari M."/>
            <person name="Norbu C."/>
            <person name="Norbu N."/>
            <person name="O'donnell P."/>
            <person name="Okoawo O."/>
            <person name="O'leary S."/>
            <person name="Omotosho B."/>
            <person name="O'neill K."/>
            <person name="Osman S."/>
            <person name="Parker S."/>
            <person name="Perrin D."/>
            <person name="Phunkhang P."/>
            <person name="Piqani B."/>
            <person name="Purcell S."/>
            <person name="Rachupka T."/>
            <person name="Ramasamy U."/>
            <person name="Rameau R."/>
            <person name="Ray V."/>
            <person name="Raymond C."/>
            <person name="Retta R."/>
            <person name="Richardson S."/>
            <person name="Rise C."/>
            <person name="Rodriguez J."/>
            <person name="Rogers J."/>
            <person name="Rogov P."/>
            <person name="Rutman M."/>
            <person name="Schupbach R."/>
            <person name="Seaman C."/>
            <person name="Settipalli S."/>
            <person name="Sharpe T."/>
            <person name="Sheridan J."/>
            <person name="Sherpa N."/>
            <person name="Shi J."/>
            <person name="Smirnov S."/>
            <person name="Smith C."/>
            <person name="Sougnez C."/>
            <person name="Spencer B."/>
            <person name="Stalker J."/>
            <person name="Stange-thomann N."/>
            <person name="Stavropoulos S."/>
            <person name="Stetson K."/>
            <person name="Stone C."/>
            <person name="Stone S."/>
            <person name="Stubbs M."/>
            <person name="Talamas J."/>
            <person name="Tchuinga P."/>
            <person name="Tenzing P."/>
            <person name="Tesfaye S."/>
            <person name="Theodore J."/>
            <person name="Thoulutsang Y."/>
            <person name="Topham K."/>
            <person name="Towey S."/>
            <person name="Tsamla T."/>
            <person name="Tsomo N."/>
            <person name="Vallee D."/>
            <person name="Vassiliev H."/>
            <person name="Venkataraman V."/>
            <person name="Vinson J."/>
            <person name="Vo A."/>
            <person name="Wade C."/>
            <person name="Wang S."/>
            <person name="Wangchuk T."/>
            <person name="Wangdi T."/>
            <person name="Whittaker C."/>
            <person name="Wilkinson J."/>
            <person name="Wu Y."/>
            <person name="Wyman D."/>
            <person name="Yadav S."/>
            <person name="Yang S."/>
            <person name="Yang X."/>
            <person name="Yeager S."/>
            <person name="Yee E."/>
            <person name="Young G."/>
            <person name="Zainoun J."/>
            <person name="Zembeck L."/>
            <person name="Zimmer A."/>
            <person name="Zody M."/>
            <person name="Lander E."/>
        </authorList>
    </citation>
    <scope>NUCLEOTIDE SEQUENCE [LARGE SCALE GENOMIC DNA]</scope>
</reference>
<dbReference type="InterPro" id="IPR017853">
    <property type="entry name" value="GH"/>
</dbReference>
<keyword evidence="10" id="KW-1185">Reference proteome</keyword>
<dbReference type="PROSITE" id="PS00653">
    <property type="entry name" value="GLYCOSYL_HYDROL_F1_2"/>
    <property type="match status" value="2"/>
</dbReference>
<dbReference type="PANTHER" id="PTHR10353">
    <property type="entry name" value="GLYCOSYL HYDROLASE"/>
    <property type="match status" value="1"/>
</dbReference>
<dbReference type="FunFam" id="3.20.20.80:FF:000013">
    <property type="entry name" value="lactase-phlorizin hydrolase"/>
    <property type="match status" value="1"/>
</dbReference>
<comment type="subunit">
    <text evidence="2">Homodimer.</text>
</comment>
<evidence type="ECO:0000256" key="6">
    <source>
        <dbReference type="ARBA" id="ARBA00023295"/>
    </source>
</evidence>
<evidence type="ECO:0000256" key="1">
    <source>
        <dbReference type="ARBA" id="ARBA00010838"/>
    </source>
</evidence>
<dbReference type="Ensembl" id="ENSCSAVT00000008742.1">
    <property type="protein sequence ID" value="ENSCSAVP00000008632.1"/>
    <property type="gene ID" value="ENSCSAVG00000005140.1"/>
</dbReference>
<evidence type="ECO:0000256" key="5">
    <source>
        <dbReference type="ARBA" id="ARBA00023180"/>
    </source>
</evidence>
<dbReference type="PRINTS" id="PR00131">
    <property type="entry name" value="GLHYDRLASE1"/>
</dbReference>
<dbReference type="Pfam" id="PF00232">
    <property type="entry name" value="Glyco_hydro_1"/>
    <property type="match status" value="3"/>
</dbReference>
<organism evidence="9 10">
    <name type="scientific">Ciona savignyi</name>
    <name type="common">Pacific transparent sea squirt</name>
    <dbReference type="NCBI Taxonomy" id="51511"/>
    <lineage>
        <taxon>Eukaryota</taxon>
        <taxon>Metazoa</taxon>
        <taxon>Chordata</taxon>
        <taxon>Tunicata</taxon>
        <taxon>Ascidiacea</taxon>
        <taxon>Phlebobranchia</taxon>
        <taxon>Cionidae</taxon>
        <taxon>Ciona</taxon>
    </lineage>
</organism>
<dbReference type="GO" id="GO:0004553">
    <property type="term" value="F:hydrolase activity, hydrolyzing O-glycosyl compounds"/>
    <property type="evidence" value="ECO:0007669"/>
    <property type="project" value="InterPro"/>
</dbReference>
<keyword evidence="6 8" id="KW-0326">Glycosidase</keyword>
<comment type="similarity">
    <text evidence="1">Belongs to the glycosyl hydrolase 1 family.</text>
</comment>
<reference evidence="9" key="2">
    <citation type="submission" date="2025-08" db="UniProtKB">
        <authorList>
            <consortium name="Ensembl"/>
        </authorList>
    </citation>
    <scope>IDENTIFICATION</scope>
</reference>
<evidence type="ECO:0000256" key="7">
    <source>
        <dbReference type="PROSITE-ProRule" id="PRU10055"/>
    </source>
</evidence>
<sequence length="1000" mass="114297">AAHSIIKSHAQAYHIYNNTYRESQKGQIGITLNTNWVEPMTTTDLDHIEASQRSLAFSTGWFAEPIFNSGDYPDVMIWNVGNRSEYYNITYDRLPKFTEEEKELNKGTSDFFGLNHYTSNLIVPCSYYPEEGPTYDSDQVSIWPPSASSWLYQVPWGIRKLLIWIKRTYGDPVIYITENGISEHFSDGLDDDIRVNYYKNYIDEVLKAIKEDDVNVKGYTAWSLMDNFEWAEGYSERFGLHWVNFTDPERTRIPKKSASYYRSLAGSGTYHTKRKGKILTYDTIDLEAAIRATDFRLASQIPSAASVSVWQKFSTTVARERDDFHYGNFPEGFKWSVSTSAYQIEGGWNADGKGESIWDTFSHTPGKIANNETGDVACDSYHKVKEDVNLVKMLGVQQYRFSISWSRIFPDGTTSYVNQAGVDYYNSLIDSLLKIGVEPVVTLYHWDLPQALEDIGGLLNETVVDRFNEYADFCFKTFGNRIKFWITFNEPYVITWLGYGIGVFAPGINSSPGEAPYQAAHNIIKAHAKAYRTYEKFYKGKQGGIGMTMSTEWAEPKDPNNPSDVEAADRFLQSILGWFAHPIFKNGDYPEVVKKQVNERSQLQGTQSRLPVFTDAEKVEIAGTADFFAINGYTSRLVTYQDKSTWPPSYENDRDTHEEPIPGAIQATPDWLQIVPWGMRRLLNWLDREYGHPTIYITENGVGTSDATVDDQIRVNFYKAYINEALKAQQLDGVDLRGYTAWSLMDNFEWNSGYGPRFGLFEVDFNDAMRPRTPKRSSIYYNQLIRNNGFPLLQRDERITGDFPLNFIWATATSSYQIEGGWNADGKGESIWDTFSHTPGKIANNETGDVACDSYHKVKEDVNLIKMLGVQQYRFSISWSRIFPDGTTSYVNQGGVDYYNSLIDSLLKIGVEPVVTLYHWDLPQALEDIGGLLNETVVDRFNEYTDFCFKTFGNRVKFWITFNEPYVITWLGYGIGVFAPGINIHPGLVCSSYFQKWRLS</sequence>
<dbReference type="HOGENOM" id="CLU_001859_5_1_1"/>
<keyword evidence="4 8" id="KW-0378">Hydrolase</keyword>
<dbReference type="eggNOG" id="KOG0626">
    <property type="taxonomic scope" value="Eukaryota"/>
</dbReference>
<dbReference type="Gene3D" id="3.20.20.80">
    <property type="entry name" value="Glycosidases"/>
    <property type="match status" value="3"/>
</dbReference>
<feature type="active site" description="Nucleophile" evidence="7">
    <location>
        <position position="178"/>
    </location>
</feature>
<protein>
    <recommendedName>
        <fullName evidence="3">beta-glucosidase</fullName>
        <ecNumber evidence="3">3.2.1.21</ecNumber>
    </recommendedName>
</protein>
<dbReference type="AlphaFoldDB" id="H2YTH2"/>
<dbReference type="STRING" id="51511.ENSCSAVP00000008632"/>
<dbReference type="InParanoid" id="H2YTH2"/>
<dbReference type="Proteomes" id="UP000007875">
    <property type="component" value="Unassembled WGS sequence"/>
</dbReference>
<evidence type="ECO:0000256" key="4">
    <source>
        <dbReference type="ARBA" id="ARBA00022801"/>
    </source>
</evidence>
<dbReference type="GO" id="GO:0005975">
    <property type="term" value="P:carbohydrate metabolic process"/>
    <property type="evidence" value="ECO:0007669"/>
    <property type="project" value="InterPro"/>
</dbReference>
<evidence type="ECO:0000313" key="10">
    <source>
        <dbReference type="Proteomes" id="UP000007875"/>
    </source>
</evidence>
<evidence type="ECO:0000313" key="9">
    <source>
        <dbReference type="Ensembl" id="ENSCSAVP00000008632.1"/>
    </source>
</evidence>
<reference evidence="9" key="3">
    <citation type="submission" date="2025-09" db="UniProtKB">
        <authorList>
            <consortium name="Ensembl"/>
        </authorList>
    </citation>
    <scope>IDENTIFICATION</scope>
</reference>
<keyword evidence="5" id="KW-0325">Glycoprotein</keyword>
<accession>H2YTH2</accession>
<dbReference type="PROSITE" id="PS00572">
    <property type="entry name" value="GLYCOSYL_HYDROL_F1_1"/>
    <property type="match status" value="2"/>
</dbReference>
<feature type="active site" description="Nucleophile" evidence="7">
    <location>
        <position position="699"/>
    </location>
</feature>
<dbReference type="SUPFAM" id="SSF51445">
    <property type="entry name" value="(Trans)glycosidases"/>
    <property type="match status" value="3"/>
</dbReference>
<dbReference type="GeneTree" id="ENSGT00940000166747"/>
<proteinExistence type="inferred from homology"/>
<dbReference type="InterPro" id="IPR018120">
    <property type="entry name" value="Glyco_hydro_1_AS"/>
</dbReference>
<dbReference type="PANTHER" id="PTHR10353:SF36">
    <property type="entry name" value="LP05116P"/>
    <property type="match status" value="1"/>
</dbReference>
<dbReference type="EC" id="3.2.1.21" evidence="3"/>
<evidence type="ECO:0000256" key="3">
    <source>
        <dbReference type="ARBA" id="ARBA00012744"/>
    </source>
</evidence>